<dbReference type="SUPFAM" id="SSF52540">
    <property type="entry name" value="P-loop containing nucleoside triphosphate hydrolases"/>
    <property type="match status" value="1"/>
</dbReference>
<evidence type="ECO:0000313" key="8">
    <source>
        <dbReference type="EMBL" id="PWE27621.1"/>
    </source>
</evidence>
<evidence type="ECO:0000256" key="4">
    <source>
        <dbReference type="ARBA" id="ARBA00023015"/>
    </source>
</evidence>
<evidence type="ECO:0000256" key="5">
    <source>
        <dbReference type="ARBA" id="ARBA00023163"/>
    </source>
</evidence>
<dbReference type="EMBL" id="QEYD01000010">
    <property type="protein sequence ID" value="PWE27621.1"/>
    <property type="molecule type" value="Genomic_DNA"/>
</dbReference>
<dbReference type="InterPro" id="IPR010523">
    <property type="entry name" value="XylR_N"/>
</dbReference>
<name>A0A2U2C700_9RHOB</name>
<keyword evidence="3" id="KW-0902">Two-component regulatory system</keyword>
<dbReference type="Gene3D" id="3.40.50.300">
    <property type="entry name" value="P-loop containing nucleotide triphosphate hydrolases"/>
    <property type="match status" value="1"/>
</dbReference>
<dbReference type="Proteomes" id="UP000244940">
    <property type="component" value="Unassembled WGS sequence"/>
</dbReference>
<gene>
    <name evidence="8" type="ORF">C4N9_16435</name>
</gene>
<dbReference type="Pfam" id="PF25601">
    <property type="entry name" value="AAA_lid_14"/>
    <property type="match status" value="1"/>
</dbReference>
<keyword evidence="5" id="KW-0804">Transcription</keyword>
<dbReference type="GeneID" id="94366484"/>
<dbReference type="GO" id="GO:0005524">
    <property type="term" value="F:ATP binding"/>
    <property type="evidence" value="ECO:0007669"/>
    <property type="project" value="UniProtKB-KW"/>
</dbReference>
<dbReference type="PANTHER" id="PTHR32071">
    <property type="entry name" value="TRANSCRIPTIONAL REGULATORY PROTEIN"/>
    <property type="match status" value="1"/>
</dbReference>
<dbReference type="Gene3D" id="1.10.8.60">
    <property type="match status" value="1"/>
</dbReference>
<dbReference type="AlphaFoldDB" id="A0A2U2C700"/>
<dbReference type="RefSeq" id="WP_109534432.1">
    <property type="nucleotide sequence ID" value="NZ_QEYD01000010.1"/>
</dbReference>
<dbReference type="SMART" id="SM00989">
    <property type="entry name" value="V4R"/>
    <property type="match status" value="1"/>
</dbReference>
<feature type="domain" description="Sigma-54 factor interaction" evidence="7">
    <location>
        <begin position="240"/>
        <end position="438"/>
    </location>
</feature>
<organism evidence="8 9">
    <name type="scientific">Pararhodobacter marinus</name>
    <dbReference type="NCBI Taxonomy" id="2184063"/>
    <lineage>
        <taxon>Bacteria</taxon>
        <taxon>Pseudomonadati</taxon>
        <taxon>Pseudomonadota</taxon>
        <taxon>Alphaproteobacteria</taxon>
        <taxon>Rhodobacterales</taxon>
        <taxon>Paracoccaceae</taxon>
        <taxon>Pararhodobacter</taxon>
    </lineage>
</organism>
<reference evidence="8 9" key="1">
    <citation type="submission" date="2018-05" db="EMBL/GenBank/DDBJ databases">
        <title>Pararhodobacter marina sp. nov., isolated from deep-sea water of the Indian Ocean.</title>
        <authorList>
            <person name="Lai Q.Sr."/>
            <person name="Liu X."/>
            <person name="Shao Z."/>
        </authorList>
    </citation>
    <scope>NUCLEOTIDE SEQUENCE [LARGE SCALE GENOMIC DNA]</scope>
    <source>
        <strain evidence="8 9">CIC4N-9</strain>
    </source>
</reference>
<dbReference type="GO" id="GO:0043565">
    <property type="term" value="F:sequence-specific DNA binding"/>
    <property type="evidence" value="ECO:0007669"/>
    <property type="project" value="InterPro"/>
</dbReference>
<keyword evidence="2" id="KW-0067">ATP-binding</keyword>
<dbReference type="Pfam" id="PF14532">
    <property type="entry name" value="Sigma54_activ_2"/>
    <property type="match status" value="1"/>
</dbReference>
<feature type="region of interest" description="Disordered" evidence="6">
    <location>
        <begin position="521"/>
        <end position="549"/>
    </location>
</feature>
<evidence type="ECO:0000256" key="1">
    <source>
        <dbReference type="ARBA" id="ARBA00022741"/>
    </source>
</evidence>
<dbReference type="Pfam" id="PF02954">
    <property type="entry name" value="HTH_8"/>
    <property type="match status" value="1"/>
</dbReference>
<dbReference type="OrthoDB" id="9770562at2"/>
<dbReference type="PRINTS" id="PR01590">
    <property type="entry name" value="HTHFIS"/>
</dbReference>
<evidence type="ECO:0000313" key="9">
    <source>
        <dbReference type="Proteomes" id="UP000244940"/>
    </source>
</evidence>
<dbReference type="InterPro" id="IPR002078">
    <property type="entry name" value="Sigma_54_int"/>
</dbReference>
<dbReference type="GO" id="GO:0006355">
    <property type="term" value="P:regulation of DNA-templated transcription"/>
    <property type="evidence" value="ECO:0007669"/>
    <property type="project" value="InterPro"/>
</dbReference>
<dbReference type="GO" id="GO:0000160">
    <property type="term" value="P:phosphorelay signal transduction system"/>
    <property type="evidence" value="ECO:0007669"/>
    <property type="project" value="UniProtKB-KW"/>
</dbReference>
<dbReference type="PANTHER" id="PTHR32071:SF99">
    <property type="entry name" value="TRANSCRIPTIONAL REGULATORY PROTEIN"/>
    <property type="match status" value="1"/>
</dbReference>
<dbReference type="InterPro" id="IPR002197">
    <property type="entry name" value="HTH_Fis"/>
</dbReference>
<keyword evidence="4" id="KW-0805">Transcription regulation</keyword>
<evidence type="ECO:0000256" key="3">
    <source>
        <dbReference type="ARBA" id="ARBA00023012"/>
    </source>
</evidence>
<evidence type="ECO:0000256" key="2">
    <source>
        <dbReference type="ARBA" id="ARBA00022840"/>
    </source>
</evidence>
<comment type="caution">
    <text evidence="8">The sequence shown here is derived from an EMBL/GenBank/DDBJ whole genome shotgun (WGS) entry which is preliminary data.</text>
</comment>
<dbReference type="InterPro" id="IPR058031">
    <property type="entry name" value="AAA_lid_NorR"/>
</dbReference>
<dbReference type="Pfam" id="PF02830">
    <property type="entry name" value="V4R"/>
    <property type="match status" value="1"/>
</dbReference>
<dbReference type="InterPro" id="IPR004096">
    <property type="entry name" value="V4R"/>
</dbReference>
<evidence type="ECO:0000259" key="7">
    <source>
        <dbReference type="PROSITE" id="PS50045"/>
    </source>
</evidence>
<dbReference type="PROSITE" id="PS50045">
    <property type="entry name" value="SIGMA54_INTERACT_4"/>
    <property type="match status" value="1"/>
</dbReference>
<evidence type="ECO:0000256" key="6">
    <source>
        <dbReference type="SAM" id="MobiDB-lite"/>
    </source>
</evidence>
<dbReference type="InterPro" id="IPR024096">
    <property type="entry name" value="NO_sig/Golgi_transp_ligand-bd"/>
</dbReference>
<dbReference type="Gene3D" id="3.30.1380.20">
    <property type="entry name" value="Trafficking protein particle complex subunit 3"/>
    <property type="match status" value="1"/>
</dbReference>
<sequence length="549" mass="59064">MKTDSAQNDLLTRGGRPTLRDLLDRLEFNPAKGSITLNGERMLLTRASFGSDIRDQLTRRYSEHEAMVLMLRLGFRSGREDAEFIRQSWPTLDPGDAFTAGTRLHMVTGTVKVETLSNDFDFDSDRFSGDFLWHESVEAGAYHKRHGRATRPVCWLQTGYAAGYASVFFRKLVIYKEISCSAMGHKACRVVGKTVDAWGPGDPFVQMFLDEVLGTVPGPAQPAAHVQRLRAPEDLDALIVEPVRERLLIVARSGAPALITGPAGAGLRSAARWLHRQHSAETALSIVHAQSAELAERLTSLRQTHGPRRAPAPLLAISDIDALPVDRQAMLLDLLTARKGRPPQVAALSNCRPESLFNRPDFLPELAYALNVLPVALPPLGDRRADIPALVQALLLAMPGSDGGKVPVVSDEALALLGRIDLPGNIPQLRMLIHRAALLAETPTTITARDLASAQAVTGPASAPDPAGDPWALLRSRFTDGQLTLDSLNAALLRGALGEAEGNVAAGARLLGLSRPQMAYRLGQADRSPGEGAGTSDQQGGASEGPRRG</sequence>
<dbReference type="SUPFAM" id="SSF111126">
    <property type="entry name" value="Ligand-binding domain in the NO signalling and Golgi transport"/>
    <property type="match status" value="1"/>
</dbReference>
<accession>A0A2U2C700</accession>
<proteinExistence type="predicted"/>
<dbReference type="InterPro" id="IPR027417">
    <property type="entry name" value="P-loop_NTPase"/>
</dbReference>
<keyword evidence="9" id="KW-1185">Reference proteome</keyword>
<protein>
    <recommendedName>
        <fullName evidence="7">Sigma-54 factor interaction domain-containing protein</fullName>
    </recommendedName>
</protein>
<dbReference type="Pfam" id="PF06505">
    <property type="entry name" value="XylR_N"/>
    <property type="match status" value="1"/>
</dbReference>
<keyword evidence="1" id="KW-0547">Nucleotide-binding</keyword>